<dbReference type="GO" id="GO:0015112">
    <property type="term" value="F:nitrate transmembrane transporter activity"/>
    <property type="evidence" value="ECO:0007669"/>
    <property type="project" value="UniProtKB-UniRule"/>
</dbReference>
<comment type="caution">
    <text evidence="11">The sequence shown here is derived from an EMBL/GenBank/DDBJ whole genome shotgun (WGS) entry which is preliminary data.</text>
</comment>
<dbReference type="InterPro" id="IPR004737">
    <property type="entry name" value="NO3_transporter_NarK/NarU-like"/>
</dbReference>
<evidence type="ECO:0000313" key="11">
    <source>
        <dbReference type="EMBL" id="MCR4446794.1"/>
    </source>
</evidence>
<feature type="transmembrane region" description="Helical" evidence="10">
    <location>
        <begin position="359"/>
        <end position="385"/>
    </location>
</feature>
<feature type="transmembrane region" description="Helical" evidence="10">
    <location>
        <begin position="84"/>
        <end position="102"/>
    </location>
</feature>
<dbReference type="GO" id="GO:0015291">
    <property type="term" value="F:secondary active transmembrane transporter activity"/>
    <property type="evidence" value="ECO:0007669"/>
    <property type="project" value="UniProtKB-ARBA"/>
</dbReference>
<dbReference type="SUPFAM" id="SSF103473">
    <property type="entry name" value="MFS general substrate transporter"/>
    <property type="match status" value="1"/>
</dbReference>
<name>A0AAW5M787_AERVE</name>
<dbReference type="InterPro" id="IPR044772">
    <property type="entry name" value="NO3_transporter"/>
</dbReference>
<evidence type="ECO:0000256" key="10">
    <source>
        <dbReference type="RuleBase" id="RU366033"/>
    </source>
</evidence>
<evidence type="ECO:0000256" key="6">
    <source>
        <dbReference type="ARBA" id="ARBA00022692"/>
    </source>
</evidence>
<dbReference type="AlphaFoldDB" id="A0AAW5M787"/>
<dbReference type="Proteomes" id="UP001204061">
    <property type="component" value="Unassembled WGS sequence"/>
</dbReference>
<keyword evidence="9 10" id="KW-0472">Membrane</keyword>
<dbReference type="InterPro" id="IPR036259">
    <property type="entry name" value="MFS_trans_sf"/>
</dbReference>
<keyword evidence="4 10" id="KW-1003">Cell membrane</keyword>
<protein>
    <recommendedName>
        <fullName evidence="10">Nitrate/nitrite transporter</fullName>
    </recommendedName>
</protein>
<evidence type="ECO:0000256" key="9">
    <source>
        <dbReference type="ARBA" id="ARBA00023136"/>
    </source>
</evidence>
<feature type="transmembrane region" description="Helical" evidence="10">
    <location>
        <begin position="298"/>
        <end position="316"/>
    </location>
</feature>
<gene>
    <name evidence="11" type="ORF">NS965_00120</name>
</gene>
<keyword evidence="5" id="KW-0997">Cell inner membrane</keyword>
<dbReference type="PANTHER" id="PTHR23515">
    <property type="entry name" value="HIGH-AFFINITY NITRATE TRANSPORTER 2.3"/>
    <property type="match status" value="1"/>
</dbReference>
<proteinExistence type="inferred from homology"/>
<feature type="transmembrane region" description="Helical" evidence="10">
    <location>
        <begin position="140"/>
        <end position="162"/>
    </location>
</feature>
<dbReference type="CDD" id="cd17341">
    <property type="entry name" value="MFS_NRT2_like"/>
    <property type="match status" value="1"/>
</dbReference>
<keyword evidence="7 10" id="KW-1133">Transmembrane helix</keyword>
<keyword evidence="3 10" id="KW-0813">Transport</keyword>
<feature type="transmembrane region" description="Helical" evidence="10">
    <location>
        <begin position="328"/>
        <end position="347"/>
    </location>
</feature>
<dbReference type="GO" id="GO:0042128">
    <property type="term" value="P:nitrate assimilation"/>
    <property type="evidence" value="ECO:0007669"/>
    <property type="project" value="UniProtKB-UniRule"/>
</dbReference>
<dbReference type="Pfam" id="PF07690">
    <property type="entry name" value="MFS_1"/>
    <property type="match status" value="1"/>
</dbReference>
<feature type="transmembrane region" description="Helical" evidence="10">
    <location>
        <begin position="446"/>
        <end position="465"/>
    </location>
</feature>
<feature type="transmembrane region" description="Helical" evidence="10">
    <location>
        <begin position="263"/>
        <end position="286"/>
    </location>
</feature>
<evidence type="ECO:0000256" key="5">
    <source>
        <dbReference type="ARBA" id="ARBA00022519"/>
    </source>
</evidence>
<sequence length="471" mass="51322">MSIYQKYKDGCEDSHTNKRNNSKTLVDWNPDDKCFWIENGSHIARRNLLISIPCLLISFSVWMIFSVVAMNLPLAGFTFTTDQLFLLTALPSLTGALGRIPYSFVIPVFGGRRWTAFSTLLLMIPMSWLTIALQDTTTPYSTFLIISLLCGFGGANFASSMANISLFYPKTQQGKALGLNGGLGNLGVSVMQMLVPIVISVNIFVPFGLGQGNPDASIWLSNAPLIWMPVILILSIAAWHFMNDIAAPKASFKEQWVVLKQKHLWIMSVLYLAAFGSFIGFSAGFAMLAKTQFPDIEIMKYAFIGPLFGALMRPVGGVLSDKLGGVKVTFVSFCLMATLVAVLFSTLPSDAGHGNFTYFLAVFMALFSCAGVGSGSTFQMIAVLFRGMMIKRNLQRYDSEAQALKKSANDTATALGFISAIGAIGGFFIPNAFGLSIALSGTPINAMKAFLVFYVICGLITWFVYGKELNK</sequence>
<evidence type="ECO:0000256" key="4">
    <source>
        <dbReference type="ARBA" id="ARBA00022475"/>
    </source>
</evidence>
<evidence type="ECO:0000256" key="3">
    <source>
        <dbReference type="ARBA" id="ARBA00022448"/>
    </source>
</evidence>
<dbReference type="NCBIfam" id="TIGR00886">
    <property type="entry name" value="2A0108"/>
    <property type="match status" value="1"/>
</dbReference>
<feature type="transmembrane region" description="Helical" evidence="10">
    <location>
        <begin position="114"/>
        <end position="134"/>
    </location>
</feature>
<organism evidence="11 12">
    <name type="scientific">Aeromonas veronii</name>
    <dbReference type="NCBI Taxonomy" id="654"/>
    <lineage>
        <taxon>Bacteria</taxon>
        <taxon>Pseudomonadati</taxon>
        <taxon>Pseudomonadota</taxon>
        <taxon>Gammaproteobacteria</taxon>
        <taxon>Aeromonadales</taxon>
        <taxon>Aeromonadaceae</taxon>
        <taxon>Aeromonas</taxon>
    </lineage>
</organism>
<dbReference type="InterPro" id="IPR011701">
    <property type="entry name" value="MFS"/>
</dbReference>
<feature type="transmembrane region" description="Helical" evidence="10">
    <location>
        <begin position="183"/>
        <end position="205"/>
    </location>
</feature>
<evidence type="ECO:0000256" key="7">
    <source>
        <dbReference type="ARBA" id="ARBA00022989"/>
    </source>
</evidence>
<evidence type="ECO:0000256" key="8">
    <source>
        <dbReference type="ARBA" id="ARBA00023063"/>
    </source>
</evidence>
<feature type="transmembrane region" description="Helical" evidence="10">
    <location>
        <begin position="414"/>
        <end position="440"/>
    </location>
</feature>
<comment type="similarity">
    <text evidence="2 10">Belongs to the major facilitator superfamily. Nitrate/nitrite porter (TC 2.A.1.8) family.</text>
</comment>
<keyword evidence="8 10" id="KW-0534">Nitrate assimilation</keyword>
<keyword evidence="6 10" id="KW-0812">Transmembrane</keyword>
<dbReference type="EMBL" id="JANLFC010000001">
    <property type="protein sequence ID" value="MCR4446794.1"/>
    <property type="molecule type" value="Genomic_DNA"/>
</dbReference>
<dbReference type="Gene3D" id="1.20.1250.20">
    <property type="entry name" value="MFS general substrate transporter like domains"/>
    <property type="match status" value="1"/>
</dbReference>
<dbReference type="GO" id="GO:0015113">
    <property type="term" value="F:nitrite transmembrane transporter activity"/>
    <property type="evidence" value="ECO:0007669"/>
    <property type="project" value="InterPro"/>
</dbReference>
<dbReference type="RefSeq" id="WP_257724782.1">
    <property type="nucleotide sequence ID" value="NZ_JANLFC010000001.1"/>
</dbReference>
<comment type="subcellular location">
    <subcellularLocation>
        <location evidence="1">Cell inner membrane</location>
        <topology evidence="1">Multi-pass membrane protein</topology>
    </subcellularLocation>
    <subcellularLocation>
        <location evidence="10">Cell membrane</location>
        <topology evidence="10">Multi-pass membrane protein</topology>
    </subcellularLocation>
</comment>
<accession>A0AAW5M787</accession>
<feature type="transmembrane region" description="Helical" evidence="10">
    <location>
        <begin position="48"/>
        <end position="72"/>
    </location>
</feature>
<evidence type="ECO:0000313" key="12">
    <source>
        <dbReference type="Proteomes" id="UP001204061"/>
    </source>
</evidence>
<dbReference type="GO" id="GO:0005886">
    <property type="term" value="C:plasma membrane"/>
    <property type="evidence" value="ECO:0007669"/>
    <property type="project" value="UniProtKB-SubCell"/>
</dbReference>
<evidence type="ECO:0000256" key="1">
    <source>
        <dbReference type="ARBA" id="ARBA00004429"/>
    </source>
</evidence>
<evidence type="ECO:0000256" key="2">
    <source>
        <dbReference type="ARBA" id="ARBA00008432"/>
    </source>
</evidence>
<feature type="transmembrane region" description="Helical" evidence="10">
    <location>
        <begin position="225"/>
        <end position="242"/>
    </location>
</feature>
<reference evidence="11" key="1">
    <citation type="submission" date="2022-08" db="EMBL/GenBank/DDBJ databases">
        <title>A global survey of hypervirulent Aeromonas hydrophila identified this emerging pathogen in farmed fish in the lower Mekong River basin.</title>
        <authorList>
            <person name="Xu T."/>
            <person name="Rasmussen-Ivey C.R."/>
            <person name="Moen F.S."/>
            <person name="Fernandez Bravo A."/>
            <person name="Lamy B."/>
            <person name="Beaz-Hidalgo R."/>
            <person name="Khan C.D."/>
            <person name="Castro Escarpulli G."/>
            <person name="Yasin I.S.M."/>
            <person name="Figueras M.J."/>
            <person name="Azzam Sayuti M."/>
            <person name="Karim M.M."/>
            <person name="Alam K.M."/>
            <person name="Le T.T.T."/>
            <person name="Thao N.H.P."/>
            <person name="Addo S."/>
            <person name="Duodu S."/>
            <person name="Ali S."/>
            <person name="Mey S."/>
            <person name="Somony T."/>
            <person name="Liles M.R."/>
        </authorList>
    </citation>
    <scope>NUCLEOTIDE SEQUENCE</scope>
    <source>
        <strain evidence="11">0.14</strain>
    </source>
</reference>
<dbReference type="FunFam" id="1.20.1250.20:FF:000024">
    <property type="entry name" value="Nitrite extrusion protein NarK"/>
    <property type="match status" value="1"/>
</dbReference>